<evidence type="ECO:0000313" key="1">
    <source>
        <dbReference type="EMBL" id="QBG35284.1"/>
    </source>
</evidence>
<sequence length="315" mass="36545">MSKVKKFVIFSPPYNEKWGGVVVLHKLCHLLNELGHDAKIYPHYEQFVMDKVNFFHTLKLFFKVELKYLIKKLIKGFETNPHLNTPVIKPSKDYQVDDDCVVIYSEIVLGNPLNAKNVVRWLLHQPGFHYGQIMYNPGELLFKFNSAINDFEFPGSKTSTQELKVIHYPLEHYNLNEVPVEKKGIAYCIRKGKHKKLVHNPTNATLIDNLPHKEVAKILKKSKQFISYDTYTAYSIFAVLCGCESIVIPDEGTSEIEWYPKETDRYGLAYGFDNIEKAKLTAHLVKEHIIQEEKSSLMNVKKSVDEINQFFFDKN</sequence>
<reference evidence="1 2" key="1">
    <citation type="submission" date="2018-12" db="EMBL/GenBank/DDBJ databases">
        <title>Complete genome of Litorilituus sediminis.</title>
        <authorList>
            <person name="Liu A."/>
            <person name="Rong J."/>
        </authorList>
    </citation>
    <scope>NUCLEOTIDE SEQUENCE [LARGE SCALE GENOMIC DNA]</scope>
    <source>
        <strain evidence="1 2">JCM 17549</strain>
    </source>
</reference>
<dbReference type="AlphaFoldDB" id="A0A4P6P2E8"/>
<dbReference type="Proteomes" id="UP000290244">
    <property type="component" value="Chromosome"/>
</dbReference>
<dbReference type="EMBL" id="CP034759">
    <property type="protein sequence ID" value="QBG35284.1"/>
    <property type="molecule type" value="Genomic_DNA"/>
</dbReference>
<protein>
    <submittedName>
        <fullName evidence="1">WavQ</fullName>
    </submittedName>
</protein>
<name>A0A4P6P2E8_9GAMM</name>
<proteinExistence type="predicted"/>
<dbReference type="KEGG" id="lsd:EMK97_05905"/>
<gene>
    <name evidence="1" type="ORF">EMK97_05905</name>
</gene>
<organism evidence="1 2">
    <name type="scientific">Litorilituus sediminis</name>
    <dbReference type="NCBI Taxonomy" id="718192"/>
    <lineage>
        <taxon>Bacteria</taxon>
        <taxon>Pseudomonadati</taxon>
        <taxon>Pseudomonadota</taxon>
        <taxon>Gammaproteobacteria</taxon>
        <taxon>Alteromonadales</taxon>
        <taxon>Colwelliaceae</taxon>
        <taxon>Litorilituus</taxon>
    </lineage>
</organism>
<dbReference type="OrthoDB" id="9179784at2"/>
<dbReference type="RefSeq" id="WP_130600309.1">
    <property type="nucleotide sequence ID" value="NZ_CP034759.1"/>
</dbReference>
<accession>A0A4P6P2E8</accession>
<evidence type="ECO:0000313" key="2">
    <source>
        <dbReference type="Proteomes" id="UP000290244"/>
    </source>
</evidence>
<keyword evidence="2" id="KW-1185">Reference proteome</keyword>